<accession>A0A1I8MES6</accession>
<evidence type="ECO:0000259" key="10">
    <source>
        <dbReference type="PROSITE" id="PS50041"/>
    </source>
</evidence>
<feature type="compositionally biased region" description="Low complexity" evidence="6">
    <location>
        <begin position="1359"/>
        <end position="1369"/>
    </location>
</feature>
<dbReference type="Pfam" id="PF00431">
    <property type="entry name" value="CUB"/>
    <property type="match status" value="3"/>
</dbReference>
<dbReference type="PROSITE" id="PS50041">
    <property type="entry name" value="C_TYPE_LECTIN_2"/>
    <property type="match status" value="2"/>
</dbReference>
<dbReference type="SUPFAM" id="SSF56436">
    <property type="entry name" value="C-type lectin-like"/>
    <property type="match status" value="2"/>
</dbReference>
<dbReference type="CDD" id="cd00041">
    <property type="entry name" value="CUB"/>
    <property type="match status" value="3"/>
</dbReference>
<feature type="compositionally biased region" description="Acidic residues" evidence="6">
    <location>
        <begin position="3743"/>
        <end position="3752"/>
    </location>
</feature>
<feature type="compositionally biased region" description="Low complexity" evidence="6">
    <location>
        <begin position="3659"/>
        <end position="3668"/>
    </location>
</feature>
<evidence type="ECO:0000259" key="8">
    <source>
        <dbReference type="PROSITE" id="PS01180"/>
    </source>
</evidence>
<keyword evidence="7" id="KW-0732">Signal</keyword>
<feature type="compositionally biased region" description="Basic and acidic residues" evidence="6">
    <location>
        <begin position="556"/>
        <end position="573"/>
    </location>
</feature>
<feature type="region of interest" description="Disordered" evidence="6">
    <location>
        <begin position="3733"/>
        <end position="3768"/>
    </location>
</feature>
<dbReference type="PROSITE" id="PS01186">
    <property type="entry name" value="EGF_2"/>
    <property type="match status" value="1"/>
</dbReference>
<dbReference type="Pfam" id="PF00059">
    <property type="entry name" value="Lectin_C"/>
    <property type="match status" value="2"/>
</dbReference>
<feature type="disulfide bond" evidence="5">
    <location>
        <begin position="2540"/>
        <end position="2549"/>
    </location>
</feature>
<organism evidence="11">
    <name type="scientific">Musca domestica</name>
    <name type="common">House fly</name>
    <dbReference type="NCBI Taxonomy" id="7370"/>
    <lineage>
        <taxon>Eukaryota</taxon>
        <taxon>Metazoa</taxon>
        <taxon>Ecdysozoa</taxon>
        <taxon>Arthropoda</taxon>
        <taxon>Hexapoda</taxon>
        <taxon>Insecta</taxon>
        <taxon>Pterygota</taxon>
        <taxon>Neoptera</taxon>
        <taxon>Endopterygota</taxon>
        <taxon>Diptera</taxon>
        <taxon>Brachycera</taxon>
        <taxon>Muscomorpha</taxon>
        <taxon>Muscoidea</taxon>
        <taxon>Muscidae</taxon>
        <taxon>Musca</taxon>
    </lineage>
</organism>
<dbReference type="PROSITE" id="PS50026">
    <property type="entry name" value="EGF_3"/>
    <property type="match status" value="3"/>
</dbReference>
<feature type="compositionally biased region" description="Polar residues" evidence="6">
    <location>
        <begin position="1473"/>
        <end position="1488"/>
    </location>
</feature>
<dbReference type="SUPFAM" id="SSF49854">
    <property type="entry name" value="Spermadhesin, CUB domain"/>
    <property type="match status" value="4"/>
</dbReference>
<dbReference type="CDD" id="cd00037">
    <property type="entry name" value="CLECT"/>
    <property type="match status" value="2"/>
</dbReference>
<feature type="compositionally biased region" description="Polar residues" evidence="6">
    <location>
        <begin position="3121"/>
        <end position="3133"/>
    </location>
</feature>
<feature type="compositionally biased region" description="Basic residues" evidence="6">
    <location>
        <begin position="3559"/>
        <end position="3573"/>
    </location>
</feature>
<evidence type="ECO:0000256" key="7">
    <source>
        <dbReference type="SAM" id="SignalP"/>
    </source>
</evidence>
<feature type="domain" description="EGF-like" evidence="9">
    <location>
        <begin position="2514"/>
        <end position="2550"/>
    </location>
</feature>
<feature type="domain" description="CUB" evidence="8">
    <location>
        <begin position="2096"/>
        <end position="2202"/>
    </location>
</feature>
<feature type="compositionally biased region" description="Basic and acidic residues" evidence="6">
    <location>
        <begin position="458"/>
        <end position="471"/>
    </location>
</feature>
<feature type="compositionally biased region" description="Basic and acidic residues" evidence="6">
    <location>
        <begin position="3399"/>
        <end position="3412"/>
    </location>
</feature>
<evidence type="ECO:0000256" key="1">
    <source>
        <dbReference type="ARBA" id="ARBA00022670"/>
    </source>
</evidence>
<dbReference type="eggNOG" id="KOG4297">
    <property type="taxonomic scope" value="Eukaryota"/>
</dbReference>
<dbReference type="Gene3D" id="3.10.100.10">
    <property type="entry name" value="Mannose-Binding Protein A, subunit A"/>
    <property type="match status" value="2"/>
</dbReference>
<dbReference type="EnsemblMetazoa" id="MDOA004156-RC">
    <property type="protein sequence ID" value="MDOA004156-PC"/>
    <property type="gene ID" value="MDOA004156"/>
</dbReference>
<evidence type="ECO:0000256" key="5">
    <source>
        <dbReference type="PROSITE-ProRule" id="PRU00076"/>
    </source>
</evidence>
<feature type="compositionally biased region" description="Low complexity" evidence="6">
    <location>
        <begin position="605"/>
        <end position="619"/>
    </location>
</feature>
<feature type="compositionally biased region" description="Basic residues" evidence="6">
    <location>
        <begin position="3608"/>
        <end position="3618"/>
    </location>
</feature>
<feature type="compositionally biased region" description="Low complexity" evidence="6">
    <location>
        <begin position="3502"/>
        <end position="3516"/>
    </location>
</feature>
<comment type="caution">
    <text evidence="5">Lacks conserved residue(s) required for the propagation of feature annotation.</text>
</comment>
<dbReference type="Gene3D" id="2.60.120.290">
    <property type="entry name" value="Spermadhesin, CUB domain"/>
    <property type="match status" value="4"/>
</dbReference>
<feature type="chain" id="PRO_5044560257" description="C-type lectin domain-containing protein" evidence="7">
    <location>
        <begin position="21"/>
        <end position="3811"/>
    </location>
</feature>
<dbReference type="OrthoDB" id="418245at2759"/>
<dbReference type="InterPro" id="IPR001881">
    <property type="entry name" value="EGF-like_Ca-bd_dom"/>
</dbReference>
<feature type="region of interest" description="Disordered" evidence="6">
    <location>
        <begin position="2936"/>
        <end position="2982"/>
    </location>
</feature>
<feature type="compositionally biased region" description="Basic and acidic residues" evidence="6">
    <location>
        <begin position="1863"/>
        <end position="1874"/>
    </location>
</feature>
<dbReference type="PROSITE" id="PS00022">
    <property type="entry name" value="EGF_1"/>
    <property type="match status" value="3"/>
</dbReference>
<feature type="region of interest" description="Disordered" evidence="6">
    <location>
        <begin position="3391"/>
        <end position="3414"/>
    </location>
</feature>
<feature type="compositionally biased region" description="Basic residues" evidence="6">
    <location>
        <begin position="1944"/>
        <end position="1953"/>
    </location>
</feature>
<dbReference type="PANTHER" id="PTHR24255:SF31">
    <property type="entry name" value="CUBILIN-LIKE PROTEIN"/>
    <property type="match status" value="1"/>
</dbReference>
<keyword evidence="5" id="KW-0245">EGF-like domain</keyword>
<sequence>MRKLVICLLVFGLYAIQTVGHMNSDPAPGRSPGPPVPLDVAVATAIPAKVVGEEKQQQQQNNVKIVNNDSHYSNYNNNNNKFTYNNNKNNSTEESNDKDNEDVSSANNDTFSIPLEDQTSDLDNSNNSNNGDKGHQDEVTSNEPITPSSSFSSQEVEEEQAETINFQLTKTENAKDSNPENDHPRSGDEGNKAEALFSRAAEENLPELTTTYVSVEKPLTPPAKSLNNDQILQQEQQEEHEPIMSASYSEQATVQEDVAEKSKKFSSPTMASVMNSCRSELDNFLSDANVIDVDDDDVADTGATMSNIVNNTKFNVPTMPPHRAMQIELHLHHDVFDTSSEFGINCGLLYKVHLTMTPVPVRSGASATAATLKRPATKRSQQQPVMPEMQNPTIHYTGDFFVETVSLLNAQDRGSFVSLAGAGNKLPISWFATSQQNGKRQPMKTAKGPIMGNGKNPSPRDEFAEALHKNDFSSSSSASAEETGSPAAASKKVLDERHVDDYVARDDGDVEYIGHIPTNIFFKDFAKVRNASKLKREREREREREQHHANAKNSHQNRDDTSSNDRWHYDKELPTSSNGNYKRSLLSVVSGAAFNDATMQTYSRQQQQQHNGVEEQQQQPAIPTRQRRAVMPDEYSETCPDNKWRGTFRSHTNAAGGISSETSAMWWLNELCEQNDIIEFRVFFRMKMRTTNAAKNKTINTNGSDDNYRNEAAANADDAQIVVYRKTFQFHIRKDCHLMLREISMGTLDYTVLPLYCIDCTVHFPKFKQLNSESDAPNPNPNPPPGMLVELQRLNVPCASGGFVRFNRQKVLCGKLEELDSTDRIYHFNVRDDTSVQFYRNPMFSLSFKLVDYCYNVSTSNQTGEFYIRPSMKDTLECYFRIHLPYGNRVLLRMVTNNDSDILPMPMLGQQQFPSDGDNVDEDVDELYTIFSRQGTRIGAQVINLTLHNGNGNLGAYSPLMPLFKQSELNSTSGRKLSSFGGDVKSKTFANLIGLDSFGFLTISKANLQMAYTGTANCIGLVIKVFENDNSAKWSHCVNDTRNVRGFILESSSNTLSVHLFRTTAPAAKPSARNNDNGKLNMPAIYLSYQARPLKNIVSNCAFGWIAMQQFCIAAIELAMSWHEGEKYCSKLGGHLVSIRNEQQQQTINELLIKSPGYKDENAYWVGGSDKSYEGDFRWSDGLLFQYTNWFPGWSQHGHYNKQPNDDGLSSQDCIELRRYFRTPPGIQSSRSPLTNRYMWNDRDCSANNYLICERAMDDESMRRNWLNDCNKTVSLSKEHPRASIWSPSFPRQYPDNANCYTTITAPAGYRIVIEFEELVIENEPGCTYDYLEITEPKISESLKSPTKTSSNRHRYTHNSNSNNNNNNNDRNPSLRTFRKRSSYSNQQDDLNHENYPADSSSSDQSYAPMNTDYNGYDLSQSNYQKLLQIYSSLYSPRDDFLIQTPDYPHGNPFYQHPHHNRHHHQQQQQQQPMSSLNNKQDYASQNNKEVVPKRLCGDWSTKLKLLRYVSKGSYLGLHFVSDYSHHFGGYKAKTYMENRSHLLRAASECSNERLRPYNGSCYLFVSYPEVDWNTAQQVCRAMGASLTSVSSADEHRFITSNIRNQIDYSPQLIYWLGAELEKNRQFEWTDDTEMTFQGWLPGQGQFDTLPPDAMCLGLQWKMSPTPMLPSGLYWQSQKCTKVGGYVCKKPKEPFGSLAFSNFTITGTEGRLVSPAYPNTYPLNINYWVHIKAPERTRIIVQFQKIDLESQDECLYDFVSIQDYDIVSKIQLEPGANTVPMAMLMSHEQFAAYEGEGDTNKGNNENDGDNDDFVPNGGGGGARVGNDDDITTAALEEANEYNKSGDMSSGDDDDDNNGVDNETTLRDGEVDNRRNKQQQQQQRDKRRLRRSIERNPHTKGYTAKMQGHSQYYYGGHGERKATGFGKRKNEEMQFHQQTADKLRTKGNSRKVSKNHLNVNRRTDMSTGRDSSSRKKHRITRREMKKSPRREIRAANFFHLPLPRHKRKAIKMKSNNNGAYKARQRRSTIIGSGTRSPTDNAQTFLPYVRWCGTHDANMSKFDFVSSSNEVMLNFHSDYSMASMGFAAIWKAIDVSGCPLRTLTSREGTISSPNFPYFLLNNLNCAFVIQAPLGKRVWLEIKEYDFVQDAMLEVDLGNGVFRPFQNADHVNDGMFVSLREQLRVQFRTGQHPRGRGFQAIYHTVGQMEKRERVIKLTTNDTGYLYQLNYPHDMPENVDFTQHLVAPFGHNILLELHDVEFSENGCPDNNIIEVYDNYADNNGTKWQLCKFQNANVHTGSPIEDSSYLTTNNHMQQPTDYFLGSSSSSSISSTSANDFHLNNDVVFDSHLLAGAGGGSNGHMETTSPWASTTDVAEFLLRQQQLQQQLYYSRPTAPPPVYITSYLNTLYIRQRTTAKSIANLNCTVRLQWDNNYKIKLASGDLSVEACQPNPCQYNGKCIVSNGSSYCQCLGHYTGRFCGLNMCELDPCVFGRCELTTNNFKCHCQPGYMGTTCEQKQKPCSENPCEGRGVCIEKNGGFFCRCYAWWEGHRCEKRMLHIPYKPLSERMLQEPFWLGLITVFVVLAVIGLVWCAKRHFPEKIEKLLAEEADRNRPPGSVHGHHHHTSLREQLQFTTAIPQTTVNNAPGAPRSIFNRLGIRKPSLLSLSSPNPVPGGGGAAARTFSLDDLLRPPPRRSPSPRKKRNNSTPVKKNAAEKKQILQQLVSPAAQSSKPKVSLGELISLSENRLHAGSAGGTIDSESDQKETTFSENTGSLTSATVERAINDPKLEKKVTFARLLNKVSAEMSSGSEATRNSSALSLPTDIQLRASSMPPSPCTNDIRSPHSTTSNHGSDSFSSSDLALTDFGLRSIQTSGSEMGSTNNNQLSGLTMGLPPPRCRIGSPARPKVSSADSILAMFRNFAAANTSNVTTATMPSTSASVFVSPSTTPTVSSPQDDAPGDDESSTSSMHTPVSFSSGPPDSPVFYRQTTIEVPVLDVLNAHKSTSPSSSTSSSSNNLLHPPTILLEIPSSGINNKCLSPIREMPTPIPSPALTPIMQRGHRSNSPIFQEDPLSGGDFSDDDDKSDTSDTHLSEKLIIGLQKEKSSRLIDSDVETAPTDTTTTSMAELNKPTSNTTSGGGGAGGLGLYHKLPMLSITPAVAVTAAPVIQQIPVPAITIDVEPPTPEEKQARPRDLIIPTLTVEQPSPTKNRHPMIIFPGSPPPQRASIGETSFMFPNKQQQKRLLKQFEKPTSLDFPFVPPMITVTSNMSELESDTEPLSPAPKTIMGGGSGPGGLMPPNPVGMCYLSPFTMCTRADRTISESNLSSSGYSSMASPGPSRCGSSNPLYPNEMDEPPGSGHSGAGLSLHVNLMNRRKSSVLPSCKENISNGKCTGAAAAGGAKTDRLHSHRPRSDSETFSDDILIESNDEGIGTDHVDEKLDETRLSHRRFDMFLDEEVLIEVEEPPPCTLASSSGACTASCAPQMAQLQLPSIVIQIDGCGDKTLSPVSSRSESPLSERAGIGRFSPHFYGRKDQLPFTDSDGLYDFPSSDGKGTSAQSFTHQRRSSSKKRERKSSKCSATQSPTKQQLDVPSKESLNTSSTTPSSIGHVCNKHCHSHHHPCPAITVTTRKSPKRRLLTRHAVASSSSSSESLNSTKELTVRPLPRRLNSPNREKRPRKQESLSEDEVADSILRRISPSIVKEEDPPKPKCKINRLRAIGIQIRFLRRLEKSIKTRERIASPSDSCPEENTDDMDSPQASSPLLQPTSPNKTRLALCRQKRLPSEAYGITAAEMNSSNWKGMDRSLIGDDLTSD</sequence>
<gene>
    <name evidence="11" type="primary">101890888</name>
</gene>
<dbReference type="SMART" id="SM00034">
    <property type="entry name" value="CLECT"/>
    <property type="match status" value="2"/>
</dbReference>
<keyword evidence="3 5" id="KW-1015">Disulfide bond</keyword>
<feature type="region of interest" description="Disordered" evidence="6">
    <location>
        <begin position="533"/>
        <end position="581"/>
    </location>
</feature>
<evidence type="ECO:0000256" key="6">
    <source>
        <dbReference type="SAM" id="MobiDB-lite"/>
    </source>
</evidence>
<evidence type="ECO:0000256" key="3">
    <source>
        <dbReference type="ARBA" id="ARBA00023157"/>
    </source>
</evidence>
<dbReference type="eggNOG" id="KOG3714">
    <property type="taxonomic scope" value="Eukaryota"/>
</dbReference>
<dbReference type="PANTHER" id="PTHR24255">
    <property type="entry name" value="COMPLEMENT COMPONENT 1, S SUBCOMPONENT-RELATED"/>
    <property type="match status" value="1"/>
</dbReference>
<feature type="region of interest" description="Disordered" evidence="6">
    <location>
        <begin position="3320"/>
        <end position="3361"/>
    </location>
</feature>
<dbReference type="PROSITE" id="PS01180">
    <property type="entry name" value="CUB"/>
    <property type="match status" value="3"/>
</dbReference>
<evidence type="ECO:0000256" key="4">
    <source>
        <dbReference type="PROSITE-ProRule" id="PRU00059"/>
    </source>
</evidence>
<feature type="compositionally biased region" description="Polar residues" evidence="6">
    <location>
        <begin position="2962"/>
        <end position="2976"/>
    </location>
</feature>
<dbReference type="InterPro" id="IPR016186">
    <property type="entry name" value="C-type_lectin-like/link_sf"/>
</dbReference>
<feature type="compositionally biased region" description="Polar residues" evidence="6">
    <location>
        <begin position="3754"/>
        <end position="3768"/>
    </location>
</feature>
<evidence type="ECO:0008006" key="12">
    <source>
        <dbReference type="Google" id="ProtNLM"/>
    </source>
</evidence>
<feature type="domain" description="C-type lectin" evidence="10">
    <location>
        <begin position="1108"/>
        <end position="1254"/>
    </location>
</feature>
<dbReference type="eggNOG" id="KOG1219">
    <property type="taxonomic scope" value="Eukaryota"/>
</dbReference>
<feature type="region of interest" description="Disordered" evidence="6">
    <location>
        <begin position="1446"/>
        <end position="1488"/>
    </location>
</feature>
<feature type="compositionally biased region" description="Polar residues" evidence="6">
    <location>
        <begin position="3577"/>
        <end position="3603"/>
    </location>
</feature>
<protein>
    <recommendedName>
        <fullName evidence="12">C-type lectin domain-containing protein</fullName>
    </recommendedName>
</protein>
<feature type="region of interest" description="Disordered" evidence="6">
    <location>
        <begin position="52"/>
        <end position="190"/>
    </location>
</feature>
<evidence type="ECO:0000256" key="2">
    <source>
        <dbReference type="ARBA" id="ARBA00022801"/>
    </source>
</evidence>
<dbReference type="SMART" id="SM00179">
    <property type="entry name" value="EGF_CA"/>
    <property type="match status" value="2"/>
</dbReference>
<feature type="region of interest" description="Disordered" evidence="6">
    <location>
        <begin position="2824"/>
        <end position="2856"/>
    </location>
</feature>
<dbReference type="SUPFAM" id="SSF57196">
    <property type="entry name" value="EGF/Laminin"/>
    <property type="match status" value="2"/>
</dbReference>
<dbReference type="Gene3D" id="2.10.25.10">
    <property type="entry name" value="Laminin"/>
    <property type="match status" value="3"/>
</dbReference>
<feature type="compositionally biased region" description="Basic and acidic residues" evidence="6">
    <location>
        <begin position="1916"/>
        <end position="1943"/>
    </location>
</feature>
<feature type="region of interest" description="Disordered" evidence="6">
    <location>
        <begin position="2663"/>
        <end position="2712"/>
    </location>
</feature>
<feature type="domain" description="CUB" evidence="8">
    <location>
        <begin position="1701"/>
        <end position="1770"/>
    </location>
</feature>
<feature type="compositionally biased region" description="Low complexity" evidence="6">
    <location>
        <begin position="2843"/>
        <end position="2856"/>
    </location>
</feature>
<feature type="region of interest" description="Disordered" evidence="6">
    <location>
        <begin position="3501"/>
        <end position="3522"/>
    </location>
</feature>
<feature type="compositionally biased region" description="Low complexity" evidence="6">
    <location>
        <begin position="3320"/>
        <end position="3336"/>
    </location>
</feature>
<keyword evidence="1" id="KW-0645">Protease</keyword>
<feature type="region of interest" description="Disordered" evidence="6">
    <location>
        <begin position="3538"/>
        <end position="3687"/>
    </location>
</feature>
<feature type="signal peptide" evidence="7">
    <location>
        <begin position="1"/>
        <end position="20"/>
    </location>
</feature>
<feature type="region of interest" description="Disordered" evidence="6">
    <location>
        <begin position="1841"/>
        <end position="1987"/>
    </location>
</feature>
<evidence type="ECO:0000259" key="9">
    <source>
        <dbReference type="PROSITE" id="PS50026"/>
    </source>
</evidence>
<feature type="compositionally biased region" description="Polar residues" evidence="6">
    <location>
        <begin position="1954"/>
        <end position="1969"/>
    </location>
</feature>
<feature type="domain" description="CUB" evidence="8">
    <location>
        <begin position="1270"/>
        <end position="1336"/>
    </location>
</feature>
<feature type="region of interest" description="Disordered" evidence="6">
    <location>
        <begin position="1795"/>
        <end position="1827"/>
    </location>
</feature>
<dbReference type="InterPro" id="IPR016187">
    <property type="entry name" value="CTDL_fold"/>
</dbReference>
<dbReference type="VEuPathDB" id="VectorBase:MDOA004156"/>
<feature type="compositionally biased region" description="Basic and acidic residues" evidence="6">
    <location>
        <begin position="534"/>
        <end position="548"/>
    </location>
</feature>
<feature type="compositionally biased region" description="Low complexity" evidence="6">
    <location>
        <begin position="3642"/>
        <end position="3652"/>
    </location>
</feature>
<dbReference type="GO" id="GO:0005509">
    <property type="term" value="F:calcium ion binding"/>
    <property type="evidence" value="ECO:0007669"/>
    <property type="project" value="InterPro"/>
</dbReference>
<dbReference type="GO" id="GO:0004252">
    <property type="term" value="F:serine-type endopeptidase activity"/>
    <property type="evidence" value="ECO:0007669"/>
    <property type="project" value="TreeGrafter"/>
</dbReference>
<dbReference type="InterPro" id="IPR000742">
    <property type="entry name" value="EGF"/>
</dbReference>
<dbReference type="InterPro" id="IPR001304">
    <property type="entry name" value="C-type_lectin-like"/>
</dbReference>
<proteinExistence type="predicted"/>
<feature type="compositionally biased region" description="Basic residues" evidence="6">
    <location>
        <begin position="1457"/>
        <end position="1466"/>
    </location>
</feature>
<feature type="compositionally biased region" description="Polar residues" evidence="6">
    <location>
        <begin position="3549"/>
        <end position="3558"/>
    </location>
</feature>
<feature type="region of interest" description="Disordered" evidence="6">
    <location>
        <begin position="1342"/>
        <end position="1414"/>
    </location>
</feature>
<dbReference type="InterPro" id="IPR000859">
    <property type="entry name" value="CUB_dom"/>
</dbReference>
<feature type="compositionally biased region" description="Low complexity" evidence="6">
    <location>
        <begin position="473"/>
        <end position="490"/>
    </location>
</feature>
<dbReference type="SMART" id="SM00181">
    <property type="entry name" value="EGF"/>
    <property type="match status" value="3"/>
</dbReference>
<evidence type="ECO:0000313" key="11">
    <source>
        <dbReference type="EnsemblMetazoa" id="MDOA004156-PC"/>
    </source>
</evidence>
<feature type="compositionally biased region" description="Low complexity" evidence="6">
    <location>
        <begin position="57"/>
        <end position="93"/>
    </location>
</feature>
<name>A0A1I8MES6_MUSDO</name>
<feature type="region of interest" description="Disordered" evidence="6">
    <location>
        <begin position="601"/>
        <end position="642"/>
    </location>
</feature>
<feature type="compositionally biased region" description="Basic and acidic residues" evidence="6">
    <location>
        <begin position="172"/>
        <end position="190"/>
    </location>
</feature>
<feature type="compositionally biased region" description="Polar residues" evidence="6">
    <location>
        <begin position="1398"/>
        <end position="1414"/>
    </location>
</feature>
<feature type="region of interest" description="Disordered" evidence="6">
    <location>
        <begin position="3109"/>
        <end position="3138"/>
    </location>
</feature>
<dbReference type="CDD" id="cd00054">
    <property type="entry name" value="EGF_CA"/>
    <property type="match status" value="3"/>
</dbReference>
<feature type="disulfide bond" evidence="4">
    <location>
        <begin position="2096"/>
        <end position="2123"/>
    </location>
</feature>
<feature type="domain" description="EGF-like" evidence="9">
    <location>
        <begin position="2482"/>
        <end position="2512"/>
    </location>
</feature>
<feature type="region of interest" description="Disordered" evidence="6">
    <location>
        <begin position="3053"/>
        <end position="3087"/>
    </location>
</feature>
<feature type="domain" description="EGF-like" evidence="9">
    <location>
        <begin position="2441"/>
        <end position="2477"/>
    </location>
</feature>
<reference evidence="11" key="1">
    <citation type="submission" date="2020-05" db="UniProtKB">
        <authorList>
            <consortium name="EnsemblMetazoa"/>
        </authorList>
    </citation>
    <scope>IDENTIFICATION</scope>
    <source>
        <strain evidence="11">Aabys</strain>
    </source>
</reference>
<keyword evidence="2" id="KW-0378">Hydrolase</keyword>
<feature type="disulfide bond" evidence="5">
    <location>
        <begin position="2467"/>
        <end position="2476"/>
    </location>
</feature>
<feature type="compositionally biased region" description="Low complexity" evidence="6">
    <location>
        <begin position="2936"/>
        <end position="2951"/>
    </location>
</feature>
<dbReference type="SMART" id="SM00042">
    <property type="entry name" value="CUB"/>
    <property type="match status" value="3"/>
</dbReference>
<dbReference type="InterPro" id="IPR035914">
    <property type="entry name" value="Sperma_CUB_dom_sf"/>
</dbReference>
<dbReference type="GO" id="GO:0006508">
    <property type="term" value="P:proteolysis"/>
    <property type="evidence" value="ECO:0007669"/>
    <property type="project" value="UniProtKB-KW"/>
</dbReference>
<feature type="disulfide bond" evidence="5">
    <location>
        <begin position="2502"/>
        <end position="2511"/>
    </location>
</feature>
<dbReference type="GO" id="GO:0005615">
    <property type="term" value="C:extracellular space"/>
    <property type="evidence" value="ECO:0007669"/>
    <property type="project" value="TreeGrafter"/>
</dbReference>
<feature type="region of interest" description="Disordered" evidence="6">
    <location>
        <begin position="433"/>
        <end position="492"/>
    </location>
</feature>
<feature type="region of interest" description="Disordered" evidence="6">
    <location>
        <begin position="2747"/>
        <end position="2771"/>
    </location>
</feature>
<dbReference type="VEuPathDB" id="VectorBase:MDOMA2_010573"/>
<feature type="domain" description="C-type lectin" evidence="10">
    <location>
        <begin position="1558"/>
        <end position="1689"/>
    </location>
</feature>